<reference evidence="1 3" key="1">
    <citation type="journal article" date="2015" name="Proc. Natl. Acad. Sci. U.S.A.">
        <title>Genomic and proteomic characterization of "Candidatus Nitrosopelagicus brevis": An ammonia-oxidizing archaeon from the open ocean.</title>
        <authorList>
            <person name="Santoro A.E."/>
            <person name="Dupont C.L."/>
            <person name="Richter R.A."/>
            <person name="Craig M.T."/>
            <person name="Carini P."/>
            <person name="McIlvin M.R."/>
            <person name="Yang Y."/>
            <person name="Orsi W.D."/>
            <person name="Moran D.M."/>
            <person name="Saito M.A."/>
        </authorList>
    </citation>
    <scope>NUCLEOTIDE SEQUENCE [LARGE SCALE GENOMIC DNA]</scope>
    <source>
        <strain evidence="1">CN25</strain>
        <strain evidence="3">V2</strain>
    </source>
</reference>
<organism evidence="1 3">
    <name type="scientific">Candidatus Nitrosopelagicus brevis</name>
    <dbReference type="NCBI Taxonomy" id="1410606"/>
    <lineage>
        <taxon>Archaea</taxon>
        <taxon>Nitrososphaerota</taxon>
    </lineage>
</organism>
<dbReference type="STRING" id="1410606.T478_1402"/>
<evidence type="ECO:0000313" key="1">
    <source>
        <dbReference type="EMBL" id="AJA92648.1"/>
    </source>
</evidence>
<dbReference type="KEGG" id="nbv:T478_1402"/>
<dbReference type="EMBL" id="CP007026">
    <property type="protein sequence ID" value="AJA92648.1"/>
    <property type="molecule type" value="Genomic_DNA"/>
</dbReference>
<dbReference type="Proteomes" id="UP000030944">
    <property type="component" value="Chromosome"/>
</dbReference>
<dbReference type="GeneID" id="24817274"/>
<dbReference type="HOGENOM" id="CLU_1922675_0_0_2"/>
<reference evidence="2" key="2">
    <citation type="submission" date="2016-05" db="EMBL/GenBank/DDBJ databases">
        <authorList>
            <person name="Lavstsen T."/>
            <person name="Jespersen J.S."/>
        </authorList>
    </citation>
    <scope>NUCLEOTIDE SEQUENCE [LARGE SCALE GENOMIC DNA]</scope>
    <source>
        <strain evidence="2">U25</strain>
    </source>
</reference>
<sequence length="131" mass="15320">MSMCQICHKDSEEHSQKLWESHQQKQICGFCSKNGLKHTDELWEIHQLPLKQIRRGEKISYIQIGFGPKTPARVEKWPMHNPDWHQVDFVPIYLHCKDCGLALGGDEVDYADLLSCFCLDCFSKIRQEVEM</sequence>
<name>A0A0A7V1D5_9ARCH</name>
<evidence type="ECO:0000313" key="4">
    <source>
        <dbReference type="Proteomes" id="UP000241022"/>
    </source>
</evidence>
<accession>A0A0A7V1D5</accession>
<gene>
    <name evidence="2" type="ORF">A7X95_04635</name>
    <name evidence="1" type="ORF">T478_1402</name>
</gene>
<dbReference type="EMBL" id="LXWN01000002">
    <property type="protein sequence ID" value="PTL87205.1"/>
    <property type="molecule type" value="Genomic_DNA"/>
</dbReference>
<dbReference type="AlphaFoldDB" id="A0A0A7V1D5"/>
<protein>
    <submittedName>
        <fullName evidence="1">Uncharacterized protein</fullName>
    </submittedName>
</protein>
<proteinExistence type="predicted"/>
<evidence type="ECO:0000313" key="2">
    <source>
        <dbReference type="EMBL" id="PTL87205.1"/>
    </source>
</evidence>
<dbReference type="Proteomes" id="UP000241022">
    <property type="component" value="Unassembled WGS sequence"/>
</dbReference>
<reference evidence="2 4" key="3">
    <citation type="submission" date="2018-04" db="EMBL/GenBank/DDBJ databases">
        <title>Transcriptomics of ammonia oxidizing archaea.</title>
        <authorList>
            <person name="Carini P."/>
        </authorList>
    </citation>
    <scope>NUCLEOTIDE SEQUENCE [LARGE SCALE GENOMIC DNA]</scope>
    <source>
        <strain evidence="2 4">U25</strain>
    </source>
</reference>
<keyword evidence="4" id="KW-1185">Reference proteome</keyword>
<evidence type="ECO:0000313" key="3">
    <source>
        <dbReference type="Proteomes" id="UP000030944"/>
    </source>
</evidence>
<dbReference type="RefSeq" id="WP_048106390.1">
    <property type="nucleotide sequence ID" value="NZ_CP007026.1"/>
</dbReference>